<dbReference type="UniPathway" id="UPA00219"/>
<comment type="similarity">
    <text evidence="11 13">Belongs to the EPSP synthase family. MurA subfamily.</text>
</comment>
<dbReference type="InterPro" id="IPR001986">
    <property type="entry name" value="Enolpyruvate_Tfrase_dom"/>
</dbReference>
<evidence type="ECO:0000256" key="3">
    <source>
        <dbReference type="ARBA" id="ARBA00022490"/>
    </source>
</evidence>
<dbReference type="EMBL" id="RJKE01000001">
    <property type="protein sequence ID" value="ROO83024.1"/>
    <property type="molecule type" value="Genomic_DNA"/>
</dbReference>
<dbReference type="InterPro" id="IPR036968">
    <property type="entry name" value="Enolpyruvate_Tfrase_sf"/>
</dbReference>
<evidence type="ECO:0000256" key="11">
    <source>
        <dbReference type="ARBA" id="ARBA00038367"/>
    </source>
</evidence>
<feature type="modified residue" description="2-(S-cysteinyl)pyruvic acid O-phosphothioketal" evidence="13">
    <location>
        <position position="128"/>
    </location>
</feature>
<feature type="binding site" evidence="13">
    <location>
        <begin position="33"/>
        <end position="34"/>
    </location>
    <ligand>
        <name>phosphoenolpyruvate</name>
        <dbReference type="ChEBI" id="CHEBI:58702"/>
    </ligand>
</feature>
<dbReference type="HAMAP" id="MF_00111">
    <property type="entry name" value="MurA"/>
    <property type="match status" value="1"/>
</dbReference>
<keyword evidence="4 13" id="KW-0132">Cell division</keyword>
<dbReference type="CDD" id="cd01555">
    <property type="entry name" value="UdpNAET"/>
    <property type="match status" value="1"/>
</dbReference>
<reference evidence="15 16" key="1">
    <citation type="submission" date="2018-11" db="EMBL/GenBank/DDBJ databases">
        <title>Sequencing the genomes of 1000 actinobacteria strains.</title>
        <authorList>
            <person name="Klenk H.-P."/>
        </authorList>
    </citation>
    <scope>NUCLEOTIDE SEQUENCE [LARGE SCALE GENOMIC DNA]</scope>
    <source>
        <strain evidence="15 16">DSM 44254</strain>
    </source>
</reference>
<evidence type="ECO:0000256" key="1">
    <source>
        <dbReference type="ARBA" id="ARBA00004496"/>
    </source>
</evidence>
<evidence type="ECO:0000259" key="14">
    <source>
        <dbReference type="Pfam" id="PF00275"/>
    </source>
</evidence>
<dbReference type="PANTHER" id="PTHR43783:SF1">
    <property type="entry name" value="UDP-N-ACETYLGLUCOSAMINE 1-CARBOXYVINYLTRANSFERASE"/>
    <property type="match status" value="1"/>
</dbReference>
<dbReference type="GO" id="GO:0019277">
    <property type="term" value="P:UDP-N-acetylgalactosamine biosynthetic process"/>
    <property type="evidence" value="ECO:0007669"/>
    <property type="project" value="InterPro"/>
</dbReference>
<feature type="domain" description="Enolpyruvate transferase" evidence="14">
    <location>
        <begin position="18"/>
        <end position="431"/>
    </location>
</feature>
<evidence type="ECO:0000256" key="4">
    <source>
        <dbReference type="ARBA" id="ARBA00022618"/>
    </source>
</evidence>
<evidence type="ECO:0000256" key="9">
    <source>
        <dbReference type="ARBA" id="ARBA00023316"/>
    </source>
</evidence>
<gene>
    <name evidence="13" type="primary">murA</name>
    <name evidence="15" type="ORF">EDD29_0512</name>
</gene>
<dbReference type="OrthoDB" id="9803760at2"/>
<dbReference type="GO" id="GO:0008760">
    <property type="term" value="F:UDP-N-acetylglucosamine 1-carboxyvinyltransferase activity"/>
    <property type="evidence" value="ECO:0007669"/>
    <property type="project" value="UniProtKB-UniRule"/>
</dbReference>
<evidence type="ECO:0000256" key="12">
    <source>
        <dbReference type="ARBA" id="ARBA00047527"/>
    </source>
</evidence>
<dbReference type="AlphaFoldDB" id="A0A3N1CPD8"/>
<dbReference type="InterPro" id="IPR050068">
    <property type="entry name" value="MurA_subfamily"/>
</dbReference>
<feature type="binding site" evidence="13">
    <location>
        <position position="316"/>
    </location>
    <ligand>
        <name>UDP-N-acetyl-alpha-D-glucosamine</name>
        <dbReference type="ChEBI" id="CHEBI:57705"/>
    </ligand>
</feature>
<keyword evidence="8 13" id="KW-0131">Cell cycle</keyword>
<proteinExistence type="inferred from homology"/>
<dbReference type="InterPro" id="IPR013792">
    <property type="entry name" value="RNA3'P_cycl/enolpyr_Trfase_a/b"/>
</dbReference>
<keyword evidence="5 13" id="KW-0808">Transferase</keyword>
<protein>
    <recommendedName>
        <fullName evidence="13">UDP-N-acetylglucosamine 1-carboxyvinyltransferase</fullName>
        <ecNumber evidence="13">2.5.1.7</ecNumber>
    </recommendedName>
    <alternativeName>
        <fullName evidence="13">Enoylpyruvate transferase</fullName>
    </alternativeName>
    <alternativeName>
        <fullName evidence="13">UDP-N-acetylglucosamine enolpyruvyl transferase</fullName>
        <shortName evidence="13">EPT</shortName>
    </alternativeName>
</protein>
<dbReference type="InterPro" id="IPR005750">
    <property type="entry name" value="UDP_GlcNAc_COvinyl_MurA"/>
</dbReference>
<feature type="active site" description="Proton donor" evidence="13">
    <location>
        <position position="128"/>
    </location>
</feature>
<dbReference type="NCBIfam" id="TIGR01072">
    <property type="entry name" value="murA"/>
    <property type="match status" value="1"/>
</dbReference>
<evidence type="ECO:0000256" key="5">
    <source>
        <dbReference type="ARBA" id="ARBA00022679"/>
    </source>
</evidence>
<dbReference type="GO" id="GO:0051301">
    <property type="term" value="P:cell division"/>
    <property type="evidence" value="ECO:0007669"/>
    <property type="project" value="UniProtKB-KW"/>
</dbReference>
<evidence type="ECO:0000313" key="16">
    <source>
        <dbReference type="Proteomes" id="UP000272400"/>
    </source>
</evidence>
<keyword evidence="3 13" id="KW-0963">Cytoplasm</keyword>
<comment type="catalytic activity">
    <reaction evidence="12 13">
        <text>phosphoenolpyruvate + UDP-N-acetyl-alpha-D-glucosamine = UDP-N-acetyl-3-O-(1-carboxyvinyl)-alpha-D-glucosamine + phosphate</text>
        <dbReference type="Rhea" id="RHEA:18681"/>
        <dbReference type="ChEBI" id="CHEBI:43474"/>
        <dbReference type="ChEBI" id="CHEBI:57705"/>
        <dbReference type="ChEBI" id="CHEBI:58702"/>
        <dbReference type="ChEBI" id="CHEBI:68483"/>
        <dbReference type="EC" id="2.5.1.7"/>
    </reaction>
</comment>
<accession>A0A3N1CPD8</accession>
<organism evidence="15 16">
    <name type="scientific">Actinocorallia herbida</name>
    <dbReference type="NCBI Taxonomy" id="58109"/>
    <lineage>
        <taxon>Bacteria</taxon>
        <taxon>Bacillati</taxon>
        <taxon>Actinomycetota</taxon>
        <taxon>Actinomycetes</taxon>
        <taxon>Streptosporangiales</taxon>
        <taxon>Thermomonosporaceae</taxon>
        <taxon>Actinocorallia</taxon>
    </lineage>
</organism>
<dbReference type="GO" id="GO:0008360">
    <property type="term" value="P:regulation of cell shape"/>
    <property type="evidence" value="ECO:0007669"/>
    <property type="project" value="UniProtKB-KW"/>
</dbReference>
<dbReference type="NCBIfam" id="NF006873">
    <property type="entry name" value="PRK09369.1"/>
    <property type="match status" value="1"/>
</dbReference>
<sequence length="446" mass="47506">MSTGTDAMSADRHLYRITGGMPLKGEVKVSGAKNAITKQMVAALLTEEPVRIANVPRIVEVDLVVGMLQQLGATVDWTGRHEIRVEAGTIADSGLAERYTGANRIPILMMGPLLHRVGEAVIPLPGGCQIGKRPIDYHLDALRQMGAEVIEQPTAVHVRTTGLVGAHIELAFPSVGATENIVLAAVLARGTTVIHNAAIEPEIIDTILMLQKMGALIEVQTDRRIVIEGVKRLRGTGHTAITDRVEAASFAAAAVATGGSVEVIGARQTDLTGLINSLHRIGGGFAETPRGLAFYRARDLTAANIRTDVHPGLLTDWQQPLVLLLTQAKGASIVHETIYEDRFGYTEQLRQMGARIELNTACLVGDSCRFANRDHAHSAVVNGPTPLTGRDLEIPDLRAGFAFVLAALVAEGTSTISGTRYLERGYEDPVGKLTAMGGQVETAPVG</sequence>
<feature type="binding site" evidence="13">
    <location>
        <position position="338"/>
    </location>
    <ligand>
        <name>UDP-N-acetyl-alpha-D-glucosamine</name>
        <dbReference type="ChEBI" id="CHEBI:57705"/>
    </ligand>
</feature>
<evidence type="ECO:0000256" key="7">
    <source>
        <dbReference type="ARBA" id="ARBA00022984"/>
    </source>
</evidence>
<dbReference type="Proteomes" id="UP000272400">
    <property type="component" value="Unassembled WGS sequence"/>
</dbReference>
<dbReference type="GO" id="GO:0009252">
    <property type="term" value="P:peptidoglycan biosynthetic process"/>
    <property type="evidence" value="ECO:0007669"/>
    <property type="project" value="UniProtKB-UniRule"/>
</dbReference>
<comment type="subcellular location">
    <subcellularLocation>
        <location evidence="1 13">Cytoplasm</location>
    </subcellularLocation>
</comment>
<dbReference type="Pfam" id="PF00275">
    <property type="entry name" value="EPSP_synthase"/>
    <property type="match status" value="1"/>
</dbReference>
<dbReference type="RefSeq" id="WP_123661977.1">
    <property type="nucleotide sequence ID" value="NZ_RJKE01000001.1"/>
</dbReference>
<evidence type="ECO:0000256" key="8">
    <source>
        <dbReference type="ARBA" id="ARBA00023306"/>
    </source>
</evidence>
<comment type="caution">
    <text evidence="13">Lacks conserved residue(s) required for the propagation of feature annotation.</text>
</comment>
<dbReference type="EC" id="2.5.1.7" evidence="13"/>
<keyword evidence="7 13" id="KW-0573">Peptidoglycan synthesis</keyword>
<dbReference type="SUPFAM" id="SSF55205">
    <property type="entry name" value="EPT/RTPC-like"/>
    <property type="match status" value="1"/>
</dbReference>
<evidence type="ECO:0000256" key="2">
    <source>
        <dbReference type="ARBA" id="ARBA00004752"/>
    </source>
</evidence>
<keyword evidence="6 13" id="KW-0133">Cell shape</keyword>
<keyword evidence="13" id="KW-0670">Pyruvate</keyword>
<dbReference type="PANTHER" id="PTHR43783">
    <property type="entry name" value="UDP-N-ACETYLGLUCOSAMINE 1-CARBOXYVINYLTRANSFERASE"/>
    <property type="match status" value="1"/>
</dbReference>
<keyword evidence="9 13" id="KW-0961">Cell wall biogenesis/degradation</keyword>
<dbReference type="Gene3D" id="3.65.10.10">
    <property type="entry name" value="Enolpyruvate transferase domain"/>
    <property type="match status" value="2"/>
</dbReference>
<dbReference type="GO" id="GO:0005737">
    <property type="term" value="C:cytoplasm"/>
    <property type="evidence" value="ECO:0007669"/>
    <property type="project" value="UniProtKB-SubCell"/>
</dbReference>
<feature type="binding site" evidence="13">
    <location>
        <position position="104"/>
    </location>
    <ligand>
        <name>UDP-N-acetyl-alpha-D-glucosamine</name>
        <dbReference type="ChEBI" id="CHEBI:57705"/>
    </ligand>
</feature>
<comment type="pathway">
    <text evidence="2 13">Cell wall biogenesis; peptidoglycan biosynthesis.</text>
</comment>
<evidence type="ECO:0000256" key="13">
    <source>
        <dbReference type="HAMAP-Rule" id="MF_00111"/>
    </source>
</evidence>
<comment type="caution">
    <text evidence="15">The sequence shown here is derived from an EMBL/GenBank/DDBJ whole genome shotgun (WGS) entry which is preliminary data.</text>
</comment>
<dbReference type="GO" id="GO:0071555">
    <property type="term" value="P:cell wall organization"/>
    <property type="evidence" value="ECO:0007669"/>
    <property type="project" value="UniProtKB-KW"/>
</dbReference>
<evidence type="ECO:0000256" key="6">
    <source>
        <dbReference type="ARBA" id="ARBA00022960"/>
    </source>
</evidence>
<name>A0A3N1CPD8_9ACTN</name>
<keyword evidence="16" id="KW-1185">Reference proteome</keyword>
<evidence type="ECO:0000256" key="10">
    <source>
        <dbReference type="ARBA" id="ARBA00037534"/>
    </source>
</evidence>
<comment type="function">
    <text evidence="10 13">Cell wall formation. Adds enolpyruvyl to UDP-N-acetylglucosamine.</text>
</comment>
<evidence type="ECO:0000313" key="15">
    <source>
        <dbReference type="EMBL" id="ROO83024.1"/>
    </source>
</evidence>